<reference evidence="2" key="1">
    <citation type="submission" date="2016-10" db="EMBL/GenBank/DDBJ databases">
        <title>Sequence of Gallionella enrichment culture.</title>
        <authorList>
            <person name="Poehlein A."/>
            <person name="Muehling M."/>
            <person name="Daniel R."/>
        </authorList>
    </citation>
    <scope>NUCLEOTIDE SEQUENCE</scope>
</reference>
<evidence type="ECO:0000313" key="2">
    <source>
        <dbReference type="EMBL" id="OIQ85786.1"/>
    </source>
</evidence>
<protein>
    <submittedName>
        <fullName evidence="2">Uncharacterized protein</fullName>
    </submittedName>
</protein>
<dbReference type="EMBL" id="MLJW01000521">
    <property type="protein sequence ID" value="OIQ85786.1"/>
    <property type="molecule type" value="Genomic_DNA"/>
</dbReference>
<dbReference type="AlphaFoldDB" id="A0A1J5QQW8"/>
<keyword evidence="1" id="KW-1133">Transmembrane helix</keyword>
<gene>
    <name evidence="2" type="ORF">GALL_323670</name>
</gene>
<keyword evidence="1" id="KW-0472">Membrane</keyword>
<accession>A0A1J5QQW8</accession>
<feature type="transmembrane region" description="Helical" evidence="1">
    <location>
        <begin position="52"/>
        <end position="79"/>
    </location>
</feature>
<feature type="transmembrane region" description="Helical" evidence="1">
    <location>
        <begin position="9"/>
        <end position="32"/>
    </location>
</feature>
<dbReference type="InterPro" id="IPR046739">
    <property type="entry name" value="DUF6789"/>
</dbReference>
<evidence type="ECO:0000256" key="1">
    <source>
        <dbReference type="SAM" id="Phobius"/>
    </source>
</evidence>
<feature type="transmembrane region" description="Helical" evidence="1">
    <location>
        <begin position="120"/>
        <end position="142"/>
    </location>
</feature>
<comment type="caution">
    <text evidence="2">The sequence shown here is derived from an EMBL/GenBank/DDBJ whole genome shotgun (WGS) entry which is preliminary data.</text>
</comment>
<name>A0A1J5QQW8_9ZZZZ</name>
<proteinExistence type="predicted"/>
<organism evidence="2">
    <name type="scientific">mine drainage metagenome</name>
    <dbReference type="NCBI Taxonomy" id="410659"/>
    <lineage>
        <taxon>unclassified sequences</taxon>
        <taxon>metagenomes</taxon>
        <taxon>ecological metagenomes</taxon>
    </lineage>
</organism>
<feature type="transmembrane region" description="Helical" evidence="1">
    <location>
        <begin position="91"/>
        <end position="114"/>
    </location>
</feature>
<dbReference type="Pfam" id="PF20587">
    <property type="entry name" value="DUF6789"/>
    <property type="match status" value="1"/>
</dbReference>
<keyword evidence="1" id="KW-0812">Transmembrane</keyword>
<sequence>MKANIGKGIVAGFVATVVLSALMLVKGMMGLMPNLDVVQMLSSMAHADMGTPALPVVGWVLHFMIGSFAWGGAFAVLYARIPGESALAKGMIFGSAAWLLMMVMVMPMAGAGLFGLSLGIMAPVATLMLHWVFGAALGLTYAKLAGA</sequence>